<dbReference type="OrthoDB" id="440773at2759"/>
<evidence type="ECO:0000313" key="2">
    <source>
        <dbReference type="EMBL" id="CAL4807286.1"/>
    </source>
</evidence>
<keyword evidence="3" id="KW-1185">Reference proteome</keyword>
<dbReference type="AlphaFoldDB" id="A0A9P1M5E3"/>
<dbReference type="EMBL" id="CAMXCT010006782">
    <property type="protein sequence ID" value="CAI4019974.1"/>
    <property type="molecule type" value="Genomic_DNA"/>
</dbReference>
<comment type="caution">
    <text evidence="1">The sequence shown here is derived from an EMBL/GenBank/DDBJ whole genome shotgun (WGS) entry which is preliminary data.</text>
</comment>
<accession>A0A9P1M5E3</accession>
<sequence>MEQVEDEVDLPEEGPGGKLPTTSFCLVLGHLSGHNFRVQPPSEDGEASPLQDFDPCALILNQVKQSGDAPKSIVLLDKEELGGYCQEAYGLQDQPIWAGLKFRLEKERAARQRAKSNALRRKLIADFEEGAEGGDLATSPAQPEVDVLFLLDAPEAISELQAISDAGLSEVVDLWSSIYFAGKSMDESEPPVQVECATAEVPELFYQAISSAAMKTDLANCTVCTVAESHELAFAVPKSSAVSESPEAQVPETTPTERAMAAMMEVLAQEASSRMRFQALLFI</sequence>
<dbReference type="Proteomes" id="UP001152797">
    <property type="component" value="Unassembled WGS sequence"/>
</dbReference>
<reference evidence="1" key="1">
    <citation type="submission" date="2022-10" db="EMBL/GenBank/DDBJ databases">
        <authorList>
            <person name="Chen Y."/>
            <person name="Dougan E. K."/>
            <person name="Chan C."/>
            <person name="Rhodes N."/>
            <person name="Thang M."/>
        </authorList>
    </citation>
    <scope>NUCLEOTIDE SEQUENCE</scope>
</reference>
<reference evidence="2 3" key="2">
    <citation type="submission" date="2024-05" db="EMBL/GenBank/DDBJ databases">
        <authorList>
            <person name="Chen Y."/>
            <person name="Shah S."/>
            <person name="Dougan E. K."/>
            <person name="Thang M."/>
            <person name="Chan C."/>
        </authorList>
    </citation>
    <scope>NUCLEOTIDE SEQUENCE [LARGE SCALE GENOMIC DNA]</scope>
</reference>
<proteinExistence type="predicted"/>
<dbReference type="EMBL" id="CAMXCT020006782">
    <property type="protein sequence ID" value="CAL1173349.1"/>
    <property type="molecule type" value="Genomic_DNA"/>
</dbReference>
<name>A0A9P1M5E3_9DINO</name>
<evidence type="ECO:0000313" key="1">
    <source>
        <dbReference type="EMBL" id="CAI4019974.1"/>
    </source>
</evidence>
<evidence type="ECO:0000313" key="3">
    <source>
        <dbReference type="Proteomes" id="UP001152797"/>
    </source>
</evidence>
<dbReference type="EMBL" id="CAMXCT030006782">
    <property type="protein sequence ID" value="CAL4807286.1"/>
    <property type="molecule type" value="Genomic_DNA"/>
</dbReference>
<gene>
    <name evidence="1" type="ORF">C1SCF055_LOCUS44429</name>
</gene>
<organism evidence="1">
    <name type="scientific">Cladocopium goreaui</name>
    <dbReference type="NCBI Taxonomy" id="2562237"/>
    <lineage>
        <taxon>Eukaryota</taxon>
        <taxon>Sar</taxon>
        <taxon>Alveolata</taxon>
        <taxon>Dinophyceae</taxon>
        <taxon>Suessiales</taxon>
        <taxon>Symbiodiniaceae</taxon>
        <taxon>Cladocopium</taxon>
    </lineage>
</organism>
<protein>
    <submittedName>
        <fullName evidence="2">E3 ubiquitin-protein ligase RNF14</fullName>
    </submittedName>
</protein>